<organism evidence="1 2">
    <name type="scientific">Nonomuraea antimicrobica</name>
    <dbReference type="NCBI Taxonomy" id="561173"/>
    <lineage>
        <taxon>Bacteria</taxon>
        <taxon>Bacillati</taxon>
        <taxon>Actinomycetota</taxon>
        <taxon>Actinomycetes</taxon>
        <taxon>Streptosporangiales</taxon>
        <taxon>Streptosporangiaceae</taxon>
        <taxon>Nonomuraea</taxon>
    </lineage>
</organism>
<dbReference type="RefSeq" id="WP_344873516.1">
    <property type="nucleotide sequence ID" value="NZ_BAAAZP010000015.1"/>
</dbReference>
<proteinExistence type="predicted"/>
<protein>
    <submittedName>
        <fullName evidence="1">Uncharacterized protein</fullName>
    </submittedName>
</protein>
<dbReference type="Proteomes" id="UP001500902">
    <property type="component" value="Unassembled WGS sequence"/>
</dbReference>
<gene>
    <name evidence="1" type="ORF">GCM10022224_010550</name>
</gene>
<dbReference type="EMBL" id="BAAAZP010000015">
    <property type="protein sequence ID" value="GAA3649689.1"/>
    <property type="molecule type" value="Genomic_DNA"/>
</dbReference>
<sequence length="286" mass="29306">MLFALAVILLSAAVVGVVVWWLRRDRVGGDVEGGFEPERTWDWEFLLTPEAEAAFLEGLRACHEGGDPVRLERELGVLTTYDPPRLISLHLFADAFAARGDAAMHDPQGTVAALMEHVAGAERPGVLHLRPGWLEDEVDGLDAAGFAAEVGTAVGVPGPGRTVGVPGLGAAVGVPGPGAAVGVPGSGAAESGSLLVRVPGAAEPDGTPADPAPASGGNTMMLDLARVLDLYRAAREARPDATAGTLLREIVPELITAGGPGVTWAKPPTPAELRAVLGGSAEPRLT</sequence>
<accession>A0ABP7B790</accession>
<name>A0ABP7B790_9ACTN</name>
<evidence type="ECO:0000313" key="1">
    <source>
        <dbReference type="EMBL" id="GAA3649689.1"/>
    </source>
</evidence>
<keyword evidence="2" id="KW-1185">Reference proteome</keyword>
<comment type="caution">
    <text evidence="1">The sequence shown here is derived from an EMBL/GenBank/DDBJ whole genome shotgun (WGS) entry which is preliminary data.</text>
</comment>
<evidence type="ECO:0000313" key="2">
    <source>
        <dbReference type="Proteomes" id="UP001500902"/>
    </source>
</evidence>
<reference evidence="2" key="1">
    <citation type="journal article" date="2019" name="Int. J. Syst. Evol. Microbiol.">
        <title>The Global Catalogue of Microorganisms (GCM) 10K type strain sequencing project: providing services to taxonomists for standard genome sequencing and annotation.</title>
        <authorList>
            <consortium name="The Broad Institute Genomics Platform"/>
            <consortium name="The Broad Institute Genome Sequencing Center for Infectious Disease"/>
            <person name="Wu L."/>
            <person name="Ma J."/>
        </authorList>
    </citation>
    <scope>NUCLEOTIDE SEQUENCE [LARGE SCALE GENOMIC DNA]</scope>
    <source>
        <strain evidence="2">JCM 16904</strain>
    </source>
</reference>